<feature type="transmembrane region" description="Helical" evidence="1">
    <location>
        <begin position="174"/>
        <end position="192"/>
    </location>
</feature>
<dbReference type="Pfam" id="PF01970">
    <property type="entry name" value="TctA"/>
    <property type="match status" value="1"/>
</dbReference>
<feature type="transmembrane region" description="Helical" evidence="1">
    <location>
        <begin position="477"/>
        <end position="498"/>
    </location>
</feature>
<dbReference type="PANTHER" id="PTHR35342">
    <property type="entry name" value="TRICARBOXYLIC TRANSPORT PROTEIN"/>
    <property type="match status" value="1"/>
</dbReference>
<feature type="transmembrane region" description="Helical" evidence="1">
    <location>
        <begin position="38"/>
        <end position="55"/>
    </location>
</feature>
<reference evidence="3" key="1">
    <citation type="journal article" date="2005" name="PLoS Biol.">
        <title>New insights into metabolic properties of marine bacteria encoding proteorhodopsins.</title>
        <authorList>
            <person name="Sabehi G."/>
            <person name="Loy A."/>
            <person name="Jung K.H."/>
            <person name="Partha R."/>
            <person name="Spudich J.L."/>
            <person name="Isaacson T."/>
            <person name="Hirschberg J."/>
            <person name="Wagner M."/>
            <person name="Beja O."/>
        </authorList>
    </citation>
    <scope>NUCLEOTIDE SEQUENCE</scope>
</reference>
<feature type="transmembrane region" description="Helical" evidence="1">
    <location>
        <begin position="152"/>
        <end position="168"/>
    </location>
</feature>
<feature type="transmembrane region" description="Helical" evidence="1">
    <location>
        <begin position="12"/>
        <end position="32"/>
    </location>
</feature>
<feature type="transmembrane region" description="Helical" evidence="1">
    <location>
        <begin position="113"/>
        <end position="140"/>
    </location>
</feature>
<keyword evidence="1" id="KW-0472">Membrane</keyword>
<organism evidence="3">
    <name type="scientific">uncultured bacterium MedeBAC46A06</name>
    <dbReference type="NCBI Taxonomy" id="332275"/>
    <lineage>
        <taxon>Bacteria</taxon>
        <taxon>environmental samples</taxon>
    </lineage>
</organism>
<keyword evidence="1" id="KW-0812">Transmembrane</keyword>
<evidence type="ECO:0000313" key="3">
    <source>
        <dbReference type="EMBL" id="AAY82858.1"/>
    </source>
</evidence>
<feature type="transmembrane region" description="Helical" evidence="1">
    <location>
        <begin position="370"/>
        <end position="390"/>
    </location>
</feature>
<dbReference type="EMBL" id="DQ088847">
    <property type="protein sequence ID" value="AAY82858.1"/>
    <property type="molecule type" value="Genomic_DNA"/>
</dbReference>
<dbReference type="InterPro" id="IPR002823">
    <property type="entry name" value="DUF112_TM"/>
</dbReference>
<dbReference type="AlphaFoldDB" id="Q4PJB9"/>
<proteinExistence type="predicted"/>
<feature type="transmembrane region" description="Helical" evidence="1">
    <location>
        <begin position="212"/>
        <end position="229"/>
    </location>
</feature>
<sequence length="509" mass="53650">MDILFSLIDGILIALQPMNLGLAILGVVVGLFVGAMPGLGSVNGVAILLPFTFVIQSISGGATSPMIFLAAVYYGAMYGGAISSVALGIPGASTAVATTFDGRPLALQGRAHIALMAAALASFAGATVSNVMFTAFAPMLASVALNFGNPEIFALMLLAFATFAGLGGDDFPKTIFSICFGLALSAVGFDIISGEPRLIFFDIQGFSHGIRFLVLAIGIYGIAEMLWTMNSSRGESSMSKVEVGFASMTYALVRFREAWRGTLIGSVLGFFVGILPAAGATPASLMAYGVTRMTSRNKDAYGKGAIDGVAAPEAANNSASTGAMLPMMTLGIPGSPTTAVLLAGMVIWGLEPGPLLFSEQPDFVWPLIGSFYVSNLVAVLVNIAFIPLFLWMLRMPFTILVPLVFVLSLVGTYAAYMNMFDVWLMVFVGIGGFFMRLLDYPVAPAVLAIVLGPIAEPTLRQTLLQYETFTVFFTRPIAGPITVIAIILILLPGLQLLLRRLRKPKPATG</sequence>
<accession>Q4PJB9</accession>
<feature type="transmembrane region" description="Helical" evidence="1">
    <location>
        <begin position="67"/>
        <end position="93"/>
    </location>
</feature>
<feature type="transmembrane region" description="Helical" evidence="1">
    <location>
        <begin position="422"/>
        <end position="438"/>
    </location>
</feature>
<dbReference type="PANTHER" id="PTHR35342:SF1">
    <property type="entry name" value="BLR4373 PROTEIN"/>
    <property type="match status" value="1"/>
</dbReference>
<keyword evidence="1" id="KW-1133">Transmembrane helix</keyword>
<feature type="transmembrane region" description="Helical" evidence="1">
    <location>
        <begin position="397"/>
        <end position="416"/>
    </location>
</feature>
<feature type="transmembrane region" description="Helical" evidence="1">
    <location>
        <begin position="263"/>
        <end position="288"/>
    </location>
</feature>
<feature type="domain" description="DUF112" evidence="2">
    <location>
        <begin position="20"/>
        <end position="447"/>
    </location>
</feature>
<evidence type="ECO:0000259" key="2">
    <source>
        <dbReference type="Pfam" id="PF01970"/>
    </source>
</evidence>
<protein>
    <recommendedName>
        <fullName evidence="2">DUF112 domain-containing protein</fullName>
    </recommendedName>
</protein>
<name>Q4PJB9_9BACT</name>
<feature type="transmembrane region" description="Helical" evidence="1">
    <location>
        <begin position="330"/>
        <end position="350"/>
    </location>
</feature>
<evidence type="ECO:0000256" key="1">
    <source>
        <dbReference type="SAM" id="Phobius"/>
    </source>
</evidence>